<dbReference type="EMBL" id="CP000987">
    <property type="protein sequence ID" value="ACH94116.1"/>
    <property type="molecule type" value="Genomic_DNA"/>
</dbReference>
<dbReference type="InterPro" id="IPR000680">
    <property type="entry name" value="Borrelia_lipo"/>
</dbReference>
<evidence type="ECO:0000256" key="8">
    <source>
        <dbReference type="RuleBase" id="RU363105"/>
    </source>
</evidence>
<reference evidence="9 10" key="1">
    <citation type="journal article" date="2008" name="PLoS Genet.">
        <title>The genome of Borrelia recurrentis, the agent of deadly louse-borne relapsing fever, is a degraded subset of tick-borne Borrelia duttonii.</title>
        <authorList>
            <person name="Lescot M."/>
            <person name="Audic S."/>
            <person name="Robert C."/>
            <person name="Nguyen T.T."/>
            <person name="Blanc G."/>
            <person name="Cutler S.J."/>
            <person name="Wincker P."/>
            <person name="Couloux A."/>
            <person name="Claverie J.-M."/>
            <person name="Raoult D."/>
            <person name="Drancourt M."/>
        </authorList>
    </citation>
    <scope>NUCLEOTIDE SEQUENCE [LARGE SCALE GENOMIC DNA]</scope>
    <source>
        <strain evidence="9 10">Ly</strain>
    </source>
</reference>
<evidence type="ECO:0000256" key="3">
    <source>
        <dbReference type="ARBA" id="ARBA00022729"/>
    </source>
</evidence>
<dbReference type="RefSeq" id="WP_012539515.1">
    <property type="nucleotide sequence ID" value="NC_011250.1"/>
</dbReference>
<dbReference type="KEGG" id="bdu:BDU_5013"/>
<keyword evidence="6 8" id="KW-0998">Cell outer membrane</keyword>
<protein>
    <recommendedName>
        <fullName evidence="8">Variable large protein</fullName>
    </recommendedName>
</protein>
<evidence type="ECO:0000256" key="1">
    <source>
        <dbReference type="ARBA" id="ARBA00003932"/>
    </source>
</evidence>
<proteinExistence type="predicted"/>
<comment type="function">
    <text evidence="1 8">The Vlp and Vsp proteins are antigenically distinct proteins, only one vlp or vsp gene is transcriptionally active at any one time. Switching between these genes is a mechanism of host immune response evasion.</text>
</comment>
<dbReference type="HOGENOM" id="CLU_054711_2_0_12"/>
<keyword evidence="3" id="KW-0732">Signal</keyword>
<keyword evidence="5 8" id="KW-0564">Palmitate</keyword>
<accession>B5RP30</accession>
<geneLocation type="plasmid" evidence="9 10">
    <name>pl40</name>
</geneLocation>
<evidence type="ECO:0000256" key="2">
    <source>
        <dbReference type="ARBA" id="ARBA00004459"/>
    </source>
</evidence>
<dbReference type="GO" id="GO:0009279">
    <property type="term" value="C:cell outer membrane"/>
    <property type="evidence" value="ECO:0007669"/>
    <property type="project" value="UniProtKB-SubCell"/>
</dbReference>
<dbReference type="Proteomes" id="UP000000611">
    <property type="component" value="Plasmid pl40"/>
</dbReference>
<keyword evidence="9" id="KW-0614">Plasmid</keyword>
<evidence type="ECO:0000313" key="9">
    <source>
        <dbReference type="EMBL" id="ACH94116.1"/>
    </source>
</evidence>
<dbReference type="AlphaFoldDB" id="B5RP30"/>
<name>B5RP30_BORDL</name>
<evidence type="ECO:0000256" key="4">
    <source>
        <dbReference type="ARBA" id="ARBA00023136"/>
    </source>
</evidence>
<evidence type="ECO:0000256" key="6">
    <source>
        <dbReference type="ARBA" id="ARBA00023237"/>
    </source>
</evidence>
<keyword evidence="4 8" id="KW-0472">Membrane</keyword>
<evidence type="ECO:0000313" key="10">
    <source>
        <dbReference type="Proteomes" id="UP000000611"/>
    </source>
</evidence>
<gene>
    <name evidence="9" type="primary">vlp-a_3</name>
    <name evidence="9" type="ordered locus">BDU_5013</name>
</gene>
<dbReference type="SUPFAM" id="SSF74748">
    <property type="entry name" value="Variable surface antigen VlsE"/>
    <property type="match status" value="1"/>
</dbReference>
<comment type="subcellular location">
    <subcellularLocation>
        <location evidence="2 8">Cell outer membrane</location>
        <topology evidence="2 8">Lipid-anchor</topology>
    </subcellularLocation>
</comment>
<dbReference type="PROSITE" id="PS51257">
    <property type="entry name" value="PROKAR_LIPOPROTEIN"/>
    <property type="match status" value="1"/>
</dbReference>
<organism evidence="9 10">
    <name type="scientific">Borrelia duttonii (strain Ly)</name>
    <dbReference type="NCBI Taxonomy" id="412419"/>
    <lineage>
        <taxon>Bacteria</taxon>
        <taxon>Pseudomonadati</taxon>
        <taxon>Spirochaetota</taxon>
        <taxon>Spirochaetia</taxon>
        <taxon>Spirochaetales</taxon>
        <taxon>Borreliaceae</taxon>
        <taxon>Borrelia</taxon>
    </lineage>
</organism>
<evidence type="ECO:0000256" key="5">
    <source>
        <dbReference type="ARBA" id="ARBA00023139"/>
    </source>
</evidence>
<dbReference type="OrthoDB" id="351193at2"/>
<evidence type="ECO:0000256" key="7">
    <source>
        <dbReference type="ARBA" id="ARBA00023288"/>
    </source>
</evidence>
<keyword evidence="10" id="KW-1185">Reference proteome</keyword>
<dbReference type="Pfam" id="PF00921">
    <property type="entry name" value="Lipoprotein_2"/>
    <property type="match status" value="1"/>
</dbReference>
<sequence length="362" mass="36598">MNIEKKGEGKVRVIILMLVMMMMGCNSGGVKGEGTGGGDGRGGSLSEVMLEVGRSAENAFYAFLELMSDVLGFSVNTTTKKEDVGNHFKSLGVKLGKASEELEEVAKKSETGGDKNDSSKNLIKEIVDSARGVLGTLKGYLESLGTVGDSKPVGEAGSDATGASANEGELSKALKALKGIVEIAKGAGVAEPIAGIMSLNGTGIDNKEGVRILATDNKASAVTDAGKAALIVSSVSGEEILASIVKSEEGDSALGGTAPDDKTTAVKFAKGGNVANLATANTPKASAVSGGIALRSLVKDGKLASGAADGSAGGKQDVQAVGMSAVNKLLVAVEDLVKKTVKNVLEKVKQGVDEARKPKTSN</sequence>
<keyword evidence="7 8" id="KW-0449">Lipoprotein</keyword>